<dbReference type="EMBL" id="JBHUOM010000048">
    <property type="protein sequence ID" value="MFD2938186.1"/>
    <property type="molecule type" value="Genomic_DNA"/>
</dbReference>
<dbReference type="SUPFAM" id="SSF109854">
    <property type="entry name" value="DinB/YfiT-like putative metalloenzymes"/>
    <property type="match status" value="1"/>
</dbReference>
<name>A0ABW6ASJ8_9BACT</name>
<organism evidence="2 3">
    <name type="scientific">Spirosoma flavum</name>
    <dbReference type="NCBI Taxonomy" id="2048557"/>
    <lineage>
        <taxon>Bacteria</taxon>
        <taxon>Pseudomonadati</taxon>
        <taxon>Bacteroidota</taxon>
        <taxon>Cytophagia</taxon>
        <taxon>Cytophagales</taxon>
        <taxon>Cytophagaceae</taxon>
        <taxon>Spirosoma</taxon>
    </lineage>
</organism>
<protein>
    <submittedName>
        <fullName evidence="2">DinB family protein</fullName>
    </submittedName>
</protein>
<evidence type="ECO:0000313" key="3">
    <source>
        <dbReference type="Proteomes" id="UP001597512"/>
    </source>
</evidence>
<dbReference type="InterPro" id="IPR034660">
    <property type="entry name" value="DinB/YfiT-like"/>
</dbReference>
<comment type="caution">
    <text evidence="2">The sequence shown here is derived from an EMBL/GenBank/DDBJ whole genome shotgun (WGS) entry which is preliminary data.</text>
</comment>
<keyword evidence="1" id="KW-0175">Coiled coil</keyword>
<proteinExistence type="predicted"/>
<dbReference type="Proteomes" id="UP001597512">
    <property type="component" value="Unassembled WGS sequence"/>
</dbReference>
<accession>A0ABW6ASJ8</accession>
<dbReference type="Pfam" id="PF07609">
    <property type="entry name" value="DUF1572"/>
    <property type="match status" value="1"/>
</dbReference>
<feature type="coiled-coil region" evidence="1">
    <location>
        <begin position="7"/>
        <end position="34"/>
    </location>
</feature>
<sequence length="148" mass="17318">MLIQTLKTLFHRDLNRLRQEIDQYRDEKTIWYIENGISNSAGNLCLHLIGNLNTYIGAELGKTDYVRNRELEFSLKDIPKEELLRKIDETISVIGNALDTLTAQQLDEEYPLLVFDKMTTTGYLLVHLTTHLTYHLGQINYHRRLLDI</sequence>
<evidence type="ECO:0000256" key="1">
    <source>
        <dbReference type="SAM" id="Coils"/>
    </source>
</evidence>
<keyword evidence="3" id="KW-1185">Reference proteome</keyword>
<evidence type="ECO:0000313" key="2">
    <source>
        <dbReference type="EMBL" id="MFD2938186.1"/>
    </source>
</evidence>
<dbReference type="Gene3D" id="1.20.120.450">
    <property type="entry name" value="dinb family like domain"/>
    <property type="match status" value="1"/>
</dbReference>
<gene>
    <name evidence="2" type="ORF">ACFS25_30765</name>
</gene>
<dbReference type="InterPro" id="IPR011466">
    <property type="entry name" value="DUF1572"/>
</dbReference>
<reference evidence="3" key="1">
    <citation type="journal article" date="2019" name="Int. J. Syst. Evol. Microbiol.">
        <title>The Global Catalogue of Microorganisms (GCM) 10K type strain sequencing project: providing services to taxonomists for standard genome sequencing and annotation.</title>
        <authorList>
            <consortium name="The Broad Institute Genomics Platform"/>
            <consortium name="The Broad Institute Genome Sequencing Center for Infectious Disease"/>
            <person name="Wu L."/>
            <person name="Ma J."/>
        </authorList>
    </citation>
    <scope>NUCLEOTIDE SEQUENCE [LARGE SCALE GENOMIC DNA]</scope>
    <source>
        <strain evidence="3">KCTC 52490</strain>
    </source>
</reference>
<dbReference type="RefSeq" id="WP_381508890.1">
    <property type="nucleotide sequence ID" value="NZ_JBHUOM010000048.1"/>
</dbReference>